<evidence type="ECO:0000313" key="3">
    <source>
        <dbReference type="Proteomes" id="UP001151752"/>
    </source>
</evidence>
<sequence length="34" mass="3834">MWSSMTLHSNLEVIRQQEAKRGSSSKSEAQDKAI</sequence>
<comment type="caution">
    <text evidence="2">The sequence shown here is derived from an EMBL/GenBank/DDBJ whole genome shotgun (WGS) entry which is preliminary data.</text>
</comment>
<proteinExistence type="predicted"/>
<accession>A0A9Q0WRU1</accession>
<dbReference type="Proteomes" id="UP001151752">
    <property type="component" value="Chromosome 10"/>
</dbReference>
<reference evidence="2" key="2">
    <citation type="journal article" date="2023" name="Int. J. Mol. Sci.">
        <title>De Novo Assembly and Annotation of 11 Diverse Shrub Willow (Salix) Genomes Reveals Novel Gene Organization in Sex-Linked Regions.</title>
        <authorList>
            <person name="Hyden B."/>
            <person name="Feng K."/>
            <person name="Yates T.B."/>
            <person name="Jawdy S."/>
            <person name="Cereghino C."/>
            <person name="Smart L.B."/>
            <person name="Muchero W."/>
        </authorList>
    </citation>
    <scope>NUCLEOTIDE SEQUENCE</scope>
    <source>
        <tissue evidence="2">Shoot tip</tissue>
    </source>
</reference>
<protein>
    <submittedName>
        <fullName evidence="2">Uncharacterized protein</fullName>
    </submittedName>
</protein>
<gene>
    <name evidence="2" type="ORF">OIU74_018550</name>
</gene>
<keyword evidence="3" id="KW-1185">Reference proteome</keyword>
<evidence type="ECO:0000256" key="1">
    <source>
        <dbReference type="SAM" id="MobiDB-lite"/>
    </source>
</evidence>
<name>A0A9Q0WRU1_9ROSI</name>
<feature type="non-terminal residue" evidence="2">
    <location>
        <position position="34"/>
    </location>
</feature>
<evidence type="ECO:0000313" key="2">
    <source>
        <dbReference type="EMBL" id="KAJ6772352.1"/>
    </source>
</evidence>
<dbReference type="AlphaFoldDB" id="A0A9Q0WRU1"/>
<organism evidence="2 3">
    <name type="scientific">Salix koriyanagi</name>
    <dbReference type="NCBI Taxonomy" id="2511006"/>
    <lineage>
        <taxon>Eukaryota</taxon>
        <taxon>Viridiplantae</taxon>
        <taxon>Streptophyta</taxon>
        <taxon>Embryophyta</taxon>
        <taxon>Tracheophyta</taxon>
        <taxon>Spermatophyta</taxon>
        <taxon>Magnoliopsida</taxon>
        <taxon>eudicotyledons</taxon>
        <taxon>Gunneridae</taxon>
        <taxon>Pentapetalae</taxon>
        <taxon>rosids</taxon>
        <taxon>fabids</taxon>
        <taxon>Malpighiales</taxon>
        <taxon>Salicaceae</taxon>
        <taxon>Saliceae</taxon>
        <taxon>Salix</taxon>
    </lineage>
</organism>
<reference evidence="2" key="1">
    <citation type="submission" date="2022-11" db="EMBL/GenBank/DDBJ databases">
        <authorList>
            <person name="Hyden B.L."/>
            <person name="Feng K."/>
            <person name="Yates T."/>
            <person name="Jawdy S."/>
            <person name="Smart L.B."/>
            <person name="Muchero W."/>
        </authorList>
    </citation>
    <scope>NUCLEOTIDE SEQUENCE</scope>
    <source>
        <tissue evidence="2">Shoot tip</tissue>
    </source>
</reference>
<feature type="region of interest" description="Disordered" evidence="1">
    <location>
        <begin position="1"/>
        <end position="34"/>
    </location>
</feature>
<dbReference type="EMBL" id="JAPFFM010000002">
    <property type="protein sequence ID" value="KAJ6772352.1"/>
    <property type="molecule type" value="Genomic_DNA"/>
</dbReference>